<reference evidence="1 2" key="1">
    <citation type="journal article" date="2014" name="Int. J. Syst. Evol. Microbiol.">
        <title>Nocardia vulneris sp. nov., isolated from wounds of human patients in North America.</title>
        <authorList>
            <person name="Lasker B.A."/>
            <person name="Bell M."/>
            <person name="Klenk H.P."/>
            <person name="Sproer C."/>
            <person name="Schumann C."/>
            <person name="Schumann P."/>
            <person name="Brown J.M."/>
        </authorList>
    </citation>
    <scope>NUCLEOTIDE SEQUENCE [LARGE SCALE GENOMIC DNA]</scope>
    <source>
        <strain evidence="1 2">W9851</strain>
    </source>
</reference>
<sequence length="198" mass="20921">MLLIACRTTTNTGGGGEPDHVAGGAVIPVGVTFDAEVTVTGADLAVTWRVDNRSSQELIVPTLVSHEGKVPQGDAYIVPAGNTIEIAQRLFDWPDEVQELAVPPSVGILRVHPGSTESRTIRIPRPLTAYHPFGGGFDDGPPGLPSAPAGIVFCLGVVPEPYPPALGLRTVNGVEIATHGQVSYTRQHRFCTEPVAFR</sequence>
<organism evidence="1 2">
    <name type="scientific">Nocardia vulneris</name>
    <dbReference type="NCBI Taxonomy" id="1141657"/>
    <lineage>
        <taxon>Bacteria</taxon>
        <taxon>Bacillati</taxon>
        <taxon>Actinomycetota</taxon>
        <taxon>Actinomycetes</taxon>
        <taxon>Mycobacteriales</taxon>
        <taxon>Nocardiaceae</taxon>
        <taxon>Nocardia</taxon>
    </lineage>
</organism>
<proteinExistence type="predicted"/>
<accession>A0ABR4Z412</accession>
<dbReference type="EMBL" id="JNFP01000087">
    <property type="protein sequence ID" value="KIA59909.1"/>
    <property type="molecule type" value="Genomic_DNA"/>
</dbReference>
<evidence type="ECO:0000313" key="1">
    <source>
        <dbReference type="EMBL" id="KIA59909.1"/>
    </source>
</evidence>
<evidence type="ECO:0000313" key="2">
    <source>
        <dbReference type="Proteomes" id="UP000031364"/>
    </source>
</evidence>
<protein>
    <submittedName>
        <fullName evidence="1">Uncharacterized protein</fullName>
    </submittedName>
</protein>
<dbReference type="Proteomes" id="UP000031364">
    <property type="component" value="Unassembled WGS sequence"/>
</dbReference>
<gene>
    <name evidence="1" type="ORF">FG87_40230</name>
</gene>
<keyword evidence="2" id="KW-1185">Reference proteome</keyword>
<comment type="caution">
    <text evidence="1">The sequence shown here is derived from an EMBL/GenBank/DDBJ whole genome shotgun (WGS) entry which is preliminary data.</text>
</comment>
<name>A0ABR4Z412_9NOCA</name>